<accession>A0A383C0K7</accession>
<proteinExistence type="predicted"/>
<gene>
    <name evidence="1" type="ORF">METZ01_LOCUS478022</name>
</gene>
<reference evidence="1" key="1">
    <citation type="submission" date="2018-05" db="EMBL/GenBank/DDBJ databases">
        <authorList>
            <person name="Lanie J.A."/>
            <person name="Ng W.-L."/>
            <person name="Kazmierczak K.M."/>
            <person name="Andrzejewski T.M."/>
            <person name="Davidsen T.M."/>
            <person name="Wayne K.J."/>
            <person name="Tettelin H."/>
            <person name="Glass J.I."/>
            <person name="Rusch D."/>
            <person name="Podicherti R."/>
            <person name="Tsui H.-C.T."/>
            <person name="Winkler M.E."/>
        </authorList>
    </citation>
    <scope>NUCLEOTIDE SEQUENCE</scope>
</reference>
<feature type="non-terminal residue" evidence="1">
    <location>
        <position position="88"/>
    </location>
</feature>
<dbReference type="EMBL" id="UINC01204443">
    <property type="protein sequence ID" value="SVE25168.1"/>
    <property type="molecule type" value="Genomic_DNA"/>
</dbReference>
<organism evidence="1">
    <name type="scientific">marine metagenome</name>
    <dbReference type="NCBI Taxonomy" id="408172"/>
    <lineage>
        <taxon>unclassified sequences</taxon>
        <taxon>metagenomes</taxon>
        <taxon>ecological metagenomes</taxon>
    </lineage>
</organism>
<name>A0A383C0K7_9ZZZZ</name>
<sequence length="88" mass="9621">MTNEIYTPSREELNARIGRYDDLQAMSTEGELGWVGQDAMDVFFARKIMPVVLDDTKNPFGNIAPIFGAAGATMFISVMPPGQGPCLH</sequence>
<dbReference type="AlphaFoldDB" id="A0A383C0K7"/>
<evidence type="ECO:0000313" key="1">
    <source>
        <dbReference type="EMBL" id="SVE25168.1"/>
    </source>
</evidence>
<protein>
    <submittedName>
        <fullName evidence="1">Uncharacterized protein</fullName>
    </submittedName>
</protein>